<reference evidence="1 2" key="1">
    <citation type="journal article" date="2016" name="Mol. Biol. Evol.">
        <title>Comparative Genomics of Early-Diverging Mushroom-Forming Fungi Provides Insights into the Origins of Lignocellulose Decay Capabilities.</title>
        <authorList>
            <person name="Nagy L.G."/>
            <person name="Riley R."/>
            <person name="Tritt A."/>
            <person name="Adam C."/>
            <person name="Daum C."/>
            <person name="Floudas D."/>
            <person name="Sun H."/>
            <person name="Yadav J.S."/>
            <person name="Pangilinan J."/>
            <person name="Larsson K.H."/>
            <person name="Matsuura K."/>
            <person name="Barry K."/>
            <person name="Labutti K."/>
            <person name="Kuo R."/>
            <person name="Ohm R.A."/>
            <person name="Bhattacharya S.S."/>
            <person name="Shirouzu T."/>
            <person name="Yoshinaga Y."/>
            <person name="Martin F.M."/>
            <person name="Grigoriev I.V."/>
            <person name="Hibbett D.S."/>
        </authorList>
    </citation>
    <scope>NUCLEOTIDE SEQUENCE [LARGE SCALE GENOMIC DNA]</scope>
    <source>
        <strain evidence="1 2">CBS 109695</strain>
    </source>
</reference>
<organism evidence="1 2">
    <name type="scientific">Athelia psychrophila</name>
    <dbReference type="NCBI Taxonomy" id="1759441"/>
    <lineage>
        <taxon>Eukaryota</taxon>
        <taxon>Fungi</taxon>
        <taxon>Dikarya</taxon>
        <taxon>Basidiomycota</taxon>
        <taxon>Agaricomycotina</taxon>
        <taxon>Agaricomycetes</taxon>
        <taxon>Agaricomycetidae</taxon>
        <taxon>Atheliales</taxon>
        <taxon>Atheliaceae</taxon>
        <taxon>Athelia</taxon>
    </lineage>
</organism>
<accession>A0A167XKG5</accession>
<gene>
    <name evidence="1" type="ORF">FIBSPDRAFT_289071</name>
</gene>
<keyword evidence="2" id="KW-1185">Reference proteome</keyword>
<sequence>MGHDTRPPPLHRLSNNISYILSLSDSLLKASTEHHAQCSWSYLLLAPHAAPSCKPMEQMCSTMTTVCSLIKLAPITSHNPFLSLSLPSIAPHPRRLDLRLLCHALPDSMRPSRAQWFVIRYHSTRSEANVIRSDFSIVVFLASPPGSVSAPRG</sequence>
<dbReference type="Proteomes" id="UP000076532">
    <property type="component" value="Unassembled WGS sequence"/>
</dbReference>
<dbReference type="EMBL" id="KV417755">
    <property type="protein sequence ID" value="KZP07313.1"/>
    <property type="molecule type" value="Genomic_DNA"/>
</dbReference>
<evidence type="ECO:0000313" key="1">
    <source>
        <dbReference type="EMBL" id="KZP07313.1"/>
    </source>
</evidence>
<name>A0A167XKG5_9AGAM</name>
<protein>
    <submittedName>
        <fullName evidence="1">Uncharacterized protein</fullName>
    </submittedName>
</protein>
<dbReference type="AlphaFoldDB" id="A0A167XKG5"/>
<evidence type="ECO:0000313" key="2">
    <source>
        <dbReference type="Proteomes" id="UP000076532"/>
    </source>
</evidence>
<proteinExistence type="predicted"/>